<evidence type="ECO:0008006" key="5">
    <source>
        <dbReference type="Google" id="ProtNLM"/>
    </source>
</evidence>
<dbReference type="AlphaFoldDB" id="A0A9P3GBZ5"/>
<comment type="caution">
    <text evidence="3">The sequence shown here is derived from an EMBL/GenBank/DDBJ whole genome shotgun (WGS) entry which is preliminary data.</text>
</comment>
<feature type="chain" id="PRO_5040289506" description="Protein kinase domain-containing protein" evidence="2">
    <location>
        <begin position="20"/>
        <end position="245"/>
    </location>
</feature>
<gene>
    <name evidence="3" type="ORF">PsYK624_080310</name>
</gene>
<dbReference type="OrthoDB" id="2740102at2759"/>
<evidence type="ECO:0000256" key="1">
    <source>
        <dbReference type="SAM" id="MobiDB-lite"/>
    </source>
</evidence>
<accession>A0A9P3GBZ5</accession>
<organism evidence="3 4">
    <name type="scientific">Phanerochaete sordida</name>
    <dbReference type="NCBI Taxonomy" id="48140"/>
    <lineage>
        <taxon>Eukaryota</taxon>
        <taxon>Fungi</taxon>
        <taxon>Dikarya</taxon>
        <taxon>Basidiomycota</taxon>
        <taxon>Agaricomycotina</taxon>
        <taxon>Agaricomycetes</taxon>
        <taxon>Polyporales</taxon>
        <taxon>Phanerochaetaceae</taxon>
        <taxon>Phanerochaete</taxon>
    </lineage>
</organism>
<dbReference type="EMBL" id="BPQB01000023">
    <property type="protein sequence ID" value="GJE91880.1"/>
    <property type="molecule type" value="Genomic_DNA"/>
</dbReference>
<evidence type="ECO:0000313" key="3">
    <source>
        <dbReference type="EMBL" id="GJE91880.1"/>
    </source>
</evidence>
<evidence type="ECO:0000256" key="2">
    <source>
        <dbReference type="SAM" id="SignalP"/>
    </source>
</evidence>
<dbReference type="Proteomes" id="UP000703269">
    <property type="component" value="Unassembled WGS sequence"/>
</dbReference>
<proteinExistence type="predicted"/>
<feature type="region of interest" description="Disordered" evidence="1">
    <location>
        <begin position="201"/>
        <end position="223"/>
    </location>
</feature>
<name>A0A9P3GBZ5_9APHY</name>
<keyword evidence="4" id="KW-1185">Reference proteome</keyword>
<evidence type="ECO:0000313" key="4">
    <source>
        <dbReference type="Proteomes" id="UP000703269"/>
    </source>
</evidence>
<feature type="signal peptide" evidence="2">
    <location>
        <begin position="1"/>
        <end position="19"/>
    </location>
</feature>
<protein>
    <recommendedName>
        <fullName evidence="5">Protein kinase domain-containing protein</fullName>
    </recommendedName>
</protein>
<reference evidence="3 4" key="1">
    <citation type="submission" date="2021-08" db="EMBL/GenBank/DDBJ databases">
        <title>Draft Genome Sequence of Phanerochaete sordida strain YK-624.</title>
        <authorList>
            <person name="Mori T."/>
            <person name="Dohra H."/>
            <person name="Suzuki T."/>
            <person name="Kawagishi H."/>
            <person name="Hirai H."/>
        </authorList>
    </citation>
    <scope>NUCLEOTIDE SEQUENCE [LARGE SCALE GENOMIC DNA]</scope>
    <source>
        <strain evidence="3 4">YK-624</strain>
    </source>
</reference>
<keyword evidence="2" id="KW-0732">Signal</keyword>
<feature type="compositionally biased region" description="Basic residues" evidence="1">
    <location>
        <begin position="213"/>
        <end position="222"/>
    </location>
</feature>
<sequence length="245" mass="27150">MASAATLTFDLLRIGGALPAGLLPLTAVGATPFRGPQQFVGTETMTSDHATVIRGTMRSSQDPSVELDVVCKYSDGDISSIEHEARIYEDQLSELQGIAVPRFYGLFKGTCYDWKGRKLDAACIILEYFAEDRKWDLWKGPIRTRGEIAVAMLKIHFSGLRHCAFRDNHVLVSADGQGSSRSWGRTCTYSAFRATRIWPSGTSRSSPTLGRRTSWRRSRRGPRTLLNTTTRSMNIASRASEILGL</sequence>